<dbReference type="CDD" id="cd16105">
    <property type="entry name" value="Ubl_ASPSCR1_like"/>
    <property type="match status" value="1"/>
</dbReference>
<reference evidence="3" key="1">
    <citation type="submission" date="2022-07" db="EMBL/GenBank/DDBJ databases">
        <title>Phylogenomic reconstructions and comparative analyses of Kickxellomycotina fungi.</title>
        <authorList>
            <person name="Reynolds N.K."/>
            <person name="Stajich J.E."/>
            <person name="Barry K."/>
            <person name="Grigoriev I.V."/>
            <person name="Crous P."/>
            <person name="Smith M.E."/>
        </authorList>
    </citation>
    <scope>NUCLEOTIDE SEQUENCE</scope>
    <source>
        <strain evidence="3">NRRL 1566</strain>
    </source>
</reference>
<feature type="compositionally biased region" description="Pro residues" evidence="1">
    <location>
        <begin position="509"/>
        <end position="518"/>
    </location>
</feature>
<dbReference type="Pfam" id="PF11470">
    <property type="entry name" value="TUG-UBL1"/>
    <property type="match status" value="1"/>
</dbReference>
<comment type="caution">
    <text evidence="3">The sequence shown here is derived from an EMBL/GenBank/DDBJ whole genome shotgun (WGS) entry which is preliminary data.</text>
</comment>
<dbReference type="Proteomes" id="UP001139887">
    <property type="component" value="Unassembled WGS sequence"/>
</dbReference>
<feature type="region of interest" description="Disordered" evidence="1">
    <location>
        <begin position="489"/>
        <end position="556"/>
    </location>
</feature>
<dbReference type="PROSITE" id="PS50033">
    <property type="entry name" value="UBX"/>
    <property type="match status" value="1"/>
</dbReference>
<dbReference type="Pfam" id="PF00789">
    <property type="entry name" value="UBX"/>
    <property type="match status" value="1"/>
</dbReference>
<dbReference type="InterPro" id="IPR059238">
    <property type="entry name" value="UBX1_UBXN9"/>
</dbReference>
<feature type="compositionally biased region" description="Low complexity" evidence="1">
    <location>
        <begin position="236"/>
        <end position="251"/>
    </location>
</feature>
<proteinExistence type="predicted"/>
<dbReference type="InterPro" id="IPR021569">
    <property type="entry name" value="TUG-UBL1"/>
</dbReference>
<dbReference type="PANTHER" id="PTHR46467">
    <property type="entry name" value="TETHER CONTAINING UBX DOMAIN FOR GLUT4"/>
    <property type="match status" value="1"/>
</dbReference>
<name>A0A9W8IDI2_9FUNG</name>
<gene>
    <name evidence="3" type="ORF">IWW36_002410</name>
</gene>
<dbReference type="GO" id="GO:0005634">
    <property type="term" value="C:nucleus"/>
    <property type="evidence" value="ECO:0007669"/>
    <property type="project" value="TreeGrafter"/>
</dbReference>
<feature type="region of interest" description="Disordered" evidence="1">
    <location>
        <begin position="236"/>
        <end position="304"/>
    </location>
</feature>
<feature type="compositionally biased region" description="Polar residues" evidence="1">
    <location>
        <begin position="523"/>
        <end position="535"/>
    </location>
</feature>
<dbReference type="InterPro" id="IPR029071">
    <property type="entry name" value="Ubiquitin-like_domsf"/>
</dbReference>
<dbReference type="GO" id="GO:0012506">
    <property type="term" value="C:vesicle membrane"/>
    <property type="evidence" value="ECO:0007669"/>
    <property type="project" value="TreeGrafter"/>
</dbReference>
<dbReference type="AlphaFoldDB" id="A0A9W8IDI2"/>
<dbReference type="OrthoDB" id="440781at2759"/>
<dbReference type="Gene3D" id="3.10.20.90">
    <property type="entry name" value="Phosphatidylinositol 3-kinase Catalytic Subunit, Chain A, domain 1"/>
    <property type="match status" value="2"/>
</dbReference>
<dbReference type="EMBL" id="JANBUW010000061">
    <property type="protein sequence ID" value="KAJ2849744.1"/>
    <property type="molecule type" value="Genomic_DNA"/>
</dbReference>
<accession>A0A9W8IDI2</accession>
<organism evidence="3 4">
    <name type="scientific">Coemansia brasiliensis</name>
    <dbReference type="NCBI Taxonomy" id="2650707"/>
    <lineage>
        <taxon>Eukaryota</taxon>
        <taxon>Fungi</taxon>
        <taxon>Fungi incertae sedis</taxon>
        <taxon>Zoopagomycota</taxon>
        <taxon>Kickxellomycotina</taxon>
        <taxon>Kickxellomycetes</taxon>
        <taxon>Kickxellales</taxon>
        <taxon>Kickxellaceae</taxon>
        <taxon>Coemansia</taxon>
    </lineage>
</organism>
<keyword evidence="4" id="KW-1185">Reference proteome</keyword>
<dbReference type="CDD" id="cd17075">
    <property type="entry name" value="UBX1_UBXN9"/>
    <property type="match status" value="1"/>
</dbReference>
<evidence type="ECO:0000313" key="4">
    <source>
        <dbReference type="Proteomes" id="UP001139887"/>
    </source>
</evidence>
<feature type="compositionally biased region" description="Polar residues" evidence="1">
    <location>
        <begin position="258"/>
        <end position="276"/>
    </location>
</feature>
<evidence type="ECO:0000256" key="1">
    <source>
        <dbReference type="SAM" id="MobiDB-lite"/>
    </source>
</evidence>
<evidence type="ECO:0000259" key="2">
    <source>
        <dbReference type="PROSITE" id="PS50033"/>
    </source>
</evidence>
<evidence type="ECO:0000313" key="3">
    <source>
        <dbReference type="EMBL" id="KAJ2849744.1"/>
    </source>
</evidence>
<dbReference type="GO" id="GO:0006886">
    <property type="term" value="P:intracellular protein transport"/>
    <property type="evidence" value="ECO:0007669"/>
    <property type="project" value="TreeGrafter"/>
</dbReference>
<protein>
    <recommendedName>
        <fullName evidence="2">UBX domain-containing protein</fullName>
    </recommendedName>
</protein>
<dbReference type="InterPro" id="IPR001012">
    <property type="entry name" value="UBX_dom"/>
</dbReference>
<feature type="compositionally biased region" description="Polar residues" evidence="1">
    <location>
        <begin position="283"/>
        <end position="303"/>
    </location>
</feature>
<feature type="domain" description="UBX" evidence="2">
    <location>
        <begin position="379"/>
        <end position="456"/>
    </location>
</feature>
<dbReference type="PANTHER" id="PTHR46467:SF1">
    <property type="entry name" value="TETHER CONTAINING UBX DOMAIN FOR GLUT4"/>
    <property type="match status" value="1"/>
</dbReference>
<sequence>MPAFTVLAESGRRVTVRPGPSDTLQSVVSAACAQLPGVGNPESYVLVHKNATLPLATMVRLANLPQGATLELKRASTLKGAKLALVKVALQIVGAGRVINDFAPAATLWDVLVTAETRSNGTLSLTERYSQPEPLAAELMPRGMTGFVKDIYAAASSNGDGVTNSSESCASPKPTESKLLYQQPVVVVMNKEYSSNDVLQTTTLRSLGFTGGNVMIRLSFKQVPVTLEDLYRISSTASTAPTSPVSSSTQPPTKPEHTGSSGAVSQTSAAKSNGVQPQLEARQANTQNTLTPEPAQTTDSPENSIKPCQEIRVFNAPPANTAPLSARFDLPASFYEVGSDEAKLVISAQRARQAESERGFKSRKAEEAEAQQRREDFYQRHQQTVIRFRFPDQVQVQSTFASKDRVASLYNFVSSTLKAPQMLRMLVLQPPVQDLASLKSKTLIDAKLTPAAVVHVRLTSDAGTKPSTLALLKPSLGGLAEPLELPAETNNEQAHSAKPGGQSPLPLLSTPPPMPSSSPSPSAGNPENTTNNANKGKSPAAASKMPKWFVAGQRRF</sequence>
<dbReference type="GO" id="GO:0005737">
    <property type="term" value="C:cytoplasm"/>
    <property type="evidence" value="ECO:0007669"/>
    <property type="project" value="TreeGrafter"/>
</dbReference>
<dbReference type="SUPFAM" id="SSF54236">
    <property type="entry name" value="Ubiquitin-like"/>
    <property type="match status" value="2"/>
</dbReference>